<evidence type="ECO:0000256" key="1">
    <source>
        <dbReference type="SAM" id="MobiDB-lite"/>
    </source>
</evidence>
<keyword evidence="2" id="KW-1133">Transmembrane helix</keyword>
<keyword evidence="2" id="KW-0812">Transmembrane</keyword>
<keyword evidence="5" id="KW-1185">Reference proteome</keyword>
<dbReference type="InterPro" id="IPR050879">
    <property type="entry name" value="Acyltransferase_3"/>
</dbReference>
<feature type="transmembrane region" description="Helical" evidence="2">
    <location>
        <begin position="21"/>
        <end position="41"/>
    </location>
</feature>
<feature type="transmembrane region" description="Helical" evidence="2">
    <location>
        <begin position="205"/>
        <end position="225"/>
    </location>
</feature>
<keyword evidence="2" id="KW-0472">Membrane</keyword>
<dbReference type="AlphaFoldDB" id="A0A2T0R5M8"/>
<evidence type="ECO:0000313" key="5">
    <source>
        <dbReference type="Proteomes" id="UP000238083"/>
    </source>
</evidence>
<evidence type="ECO:0000313" key="4">
    <source>
        <dbReference type="EMBL" id="PRY16073.1"/>
    </source>
</evidence>
<sequence length="401" mass="41487">MTQMTRRPQPRPVGRLTSLQAVRAVAASLIVLVHLGGPTAFEHKVFGTSLLQPVWWPAQSGVDLFFVLSGFVMAVTAGGALFAGAPRPSVARFAWRRASRVYPLYWAVSLVLLAVVLAAPGLVHGNGEPTSLLASFALLPQRGEALLLVGWTLVHEMGFYLVFALSLLAGRAGRWAARAVLAGWLAAVLVGGFLVPAGASPWLQVAANPINLEFGLGVLAGWFLVSGRAGGRGAVLLGGGLAVLVVSWVDLALRGPLTATGLTSALALGTGAALAVSGLAVLEQEGRLRVPALLGRLGDASYSLYLVHVPLVTVAAIVLGRVLPRPGGAAGTALQVVVVVAVFLACQVAGLLAHAVVERPLLSVTRWAERRAAPRPVVPAPRPQAAPERAALSDEASTLTS</sequence>
<evidence type="ECO:0000256" key="2">
    <source>
        <dbReference type="SAM" id="Phobius"/>
    </source>
</evidence>
<dbReference type="Proteomes" id="UP000238083">
    <property type="component" value="Unassembled WGS sequence"/>
</dbReference>
<dbReference type="GO" id="GO:0000271">
    <property type="term" value="P:polysaccharide biosynthetic process"/>
    <property type="evidence" value="ECO:0007669"/>
    <property type="project" value="TreeGrafter"/>
</dbReference>
<feature type="region of interest" description="Disordered" evidence="1">
    <location>
        <begin position="372"/>
        <end position="401"/>
    </location>
</feature>
<reference evidence="4 5" key="1">
    <citation type="submission" date="2018-03" db="EMBL/GenBank/DDBJ databases">
        <title>Genomic Encyclopedia of Archaeal and Bacterial Type Strains, Phase II (KMG-II): from individual species to whole genera.</title>
        <authorList>
            <person name="Goeker M."/>
        </authorList>
    </citation>
    <scope>NUCLEOTIDE SEQUENCE [LARGE SCALE GENOMIC DNA]</scope>
    <source>
        <strain evidence="4 5">DSM 19711</strain>
    </source>
</reference>
<feature type="transmembrane region" description="Helical" evidence="2">
    <location>
        <begin position="180"/>
        <end position="199"/>
    </location>
</feature>
<dbReference type="PANTHER" id="PTHR23028">
    <property type="entry name" value="ACETYLTRANSFERASE"/>
    <property type="match status" value="1"/>
</dbReference>
<proteinExistence type="predicted"/>
<dbReference type="EMBL" id="PVZF01000004">
    <property type="protein sequence ID" value="PRY16073.1"/>
    <property type="molecule type" value="Genomic_DNA"/>
</dbReference>
<dbReference type="OrthoDB" id="9807745at2"/>
<dbReference type="GO" id="GO:0016747">
    <property type="term" value="F:acyltransferase activity, transferring groups other than amino-acyl groups"/>
    <property type="evidence" value="ECO:0007669"/>
    <property type="project" value="InterPro"/>
</dbReference>
<protein>
    <submittedName>
        <fullName evidence="4">Peptidoglycan/LPS O-acetylase OafA/YrhL</fullName>
    </submittedName>
</protein>
<feature type="transmembrane region" description="Helical" evidence="2">
    <location>
        <begin position="61"/>
        <end position="83"/>
    </location>
</feature>
<feature type="transmembrane region" description="Helical" evidence="2">
    <location>
        <begin position="334"/>
        <end position="357"/>
    </location>
</feature>
<dbReference type="InterPro" id="IPR002656">
    <property type="entry name" value="Acyl_transf_3_dom"/>
</dbReference>
<feature type="transmembrane region" description="Helical" evidence="2">
    <location>
        <begin position="104"/>
        <end position="125"/>
    </location>
</feature>
<evidence type="ECO:0000259" key="3">
    <source>
        <dbReference type="Pfam" id="PF01757"/>
    </source>
</evidence>
<comment type="caution">
    <text evidence="4">The sequence shown here is derived from an EMBL/GenBank/DDBJ whole genome shotgun (WGS) entry which is preliminary data.</text>
</comment>
<dbReference type="GO" id="GO:0016020">
    <property type="term" value="C:membrane"/>
    <property type="evidence" value="ECO:0007669"/>
    <property type="project" value="TreeGrafter"/>
</dbReference>
<feature type="transmembrane region" description="Helical" evidence="2">
    <location>
        <begin position="234"/>
        <end position="253"/>
    </location>
</feature>
<feature type="transmembrane region" description="Helical" evidence="2">
    <location>
        <begin position="302"/>
        <end position="322"/>
    </location>
</feature>
<accession>A0A2T0R5M8</accession>
<dbReference type="Pfam" id="PF01757">
    <property type="entry name" value="Acyl_transf_3"/>
    <property type="match status" value="1"/>
</dbReference>
<gene>
    <name evidence="4" type="ORF">CLV37_104287</name>
</gene>
<feature type="domain" description="Acyltransferase 3" evidence="3">
    <location>
        <begin position="18"/>
        <end position="344"/>
    </location>
</feature>
<name>A0A2T0R5M8_9ACTN</name>
<feature type="transmembrane region" description="Helical" evidence="2">
    <location>
        <begin position="145"/>
        <end position="168"/>
    </location>
</feature>
<dbReference type="PANTHER" id="PTHR23028:SF131">
    <property type="entry name" value="BLR2367 PROTEIN"/>
    <property type="match status" value="1"/>
</dbReference>
<feature type="transmembrane region" description="Helical" evidence="2">
    <location>
        <begin position="259"/>
        <end position="282"/>
    </location>
</feature>
<organism evidence="4 5">
    <name type="scientific">Kineococcus rhizosphaerae</name>
    <dbReference type="NCBI Taxonomy" id="559628"/>
    <lineage>
        <taxon>Bacteria</taxon>
        <taxon>Bacillati</taxon>
        <taxon>Actinomycetota</taxon>
        <taxon>Actinomycetes</taxon>
        <taxon>Kineosporiales</taxon>
        <taxon>Kineosporiaceae</taxon>
        <taxon>Kineococcus</taxon>
    </lineage>
</organism>